<accession>A0A1C6UK27</accession>
<name>A0A1C6UK27_9ACTN</name>
<reference evidence="1 2" key="1">
    <citation type="submission" date="2016-06" db="EMBL/GenBank/DDBJ databases">
        <authorList>
            <person name="Kjaerup R.B."/>
            <person name="Dalgaard T.S."/>
            <person name="Juul-Madsen H.R."/>
        </authorList>
    </citation>
    <scope>NUCLEOTIDE SEQUENCE [LARGE SCALE GENOMIC DNA]</scope>
    <source>
        <strain evidence="1 2">DSM 43363</strain>
    </source>
</reference>
<dbReference type="EMBL" id="FMIC01000002">
    <property type="protein sequence ID" value="SCL54298.1"/>
    <property type="molecule type" value="Genomic_DNA"/>
</dbReference>
<organism evidence="1 2">
    <name type="scientific">Micromonospora peucetia</name>
    <dbReference type="NCBI Taxonomy" id="47871"/>
    <lineage>
        <taxon>Bacteria</taxon>
        <taxon>Bacillati</taxon>
        <taxon>Actinomycetota</taxon>
        <taxon>Actinomycetes</taxon>
        <taxon>Micromonosporales</taxon>
        <taxon>Micromonosporaceae</taxon>
        <taxon>Micromonospora</taxon>
    </lineage>
</organism>
<proteinExistence type="predicted"/>
<dbReference type="Proteomes" id="UP000199343">
    <property type="component" value="Unassembled WGS sequence"/>
</dbReference>
<protein>
    <submittedName>
        <fullName evidence="1">Uncharacterized protein</fullName>
    </submittedName>
</protein>
<dbReference type="AlphaFoldDB" id="A0A1C6UK27"/>
<gene>
    <name evidence="1" type="ORF">GA0070608_1311</name>
</gene>
<dbReference type="STRING" id="47871.GA0070608_1311"/>
<evidence type="ECO:0000313" key="2">
    <source>
        <dbReference type="Proteomes" id="UP000199343"/>
    </source>
</evidence>
<sequence length="44" mass="5175">MLLHQCCFGLGPAVFIRENRWSTPPRRLRVVKTKWLWGNPPTLV</sequence>
<evidence type="ECO:0000313" key="1">
    <source>
        <dbReference type="EMBL" id="SCL54298.1"/>
    </source>
</evidence>